<name>A0A8H4K9M4_9HYPO</name>
<keyword evidence="3" id="KW-1185">Reference proteome</keyword>
<organism evidence="2 3">
    <name type="scientific">Fusarium albosuccineum</name>
    <dbReference type="NCBI Taxonomy" id="1237068"/>
    <lineage>
        <taxon>Eukaryota</taxon>
        <taxon>Fungi</taxon>
        <taxon>Dikarya</taxon>
        <taxon>Ascomycota</taxon>
        <taxon>Pezizomycotina</taxon>
        <taxon>Sordariomycetes</taxon>
        <taxon>Hypocreomycetidae</taxon>
        <taxon>Hypocreales</taxon>
        <taxon>Nectriaceae</taxon>
        <taxon>Fusarium</taxon>
        <taxon>Fusarium decemcellulare species complex</taxon>
    </lineage>
</organism>
<dbReference type="AlphaFoldDB" id="A0A8H4K9M4"/>
<protein>
    <submittedName>
        <fullName evidence="2">Uncharacterized protein</fullName>
    </submittedName>
</protein>
<accession>A0A8H4K9M4</accession>
<evidence type="ECO:0000313" key="3">
    <source>
        <dbReference type="Proteomes" id="UP000554235"/>
    </source>
</evidence>
<sequence>MAIREHFRRAMRSDASSQMDSSTPGKITATMTKSSQTSDKSESSKSSFAEKLSRTWTWGSNKEAIKERKPKNKNKKKITHPSEKPLTAQNLQHQEMLSHFTWTFGASRPEQVEDEDFLGISPCCTRAPSVVDFALDRDSDDSDGRTSSSSSSVKSS</sequence>
<feature type="compositionally biased region" description="Low complexity" evidence="1">
    <location>
        <begin position="33"/>
        <end position="50"/>
    </location>
</feature>
<dbReference type="Proteomes" id="UP000554235">
    <property type="component" value="Unassembled WGS sequence"/>
</dbReference>
<reference evidence="2 3" key="1">
    <citation type="submission" date="2020-01" db="EMBL/GenBank/DDBJ databases">
        <title>Identification and distribution of gene clusters putatively required for synthesis of sphingolipid metabolism inhibitors in phylogenetically diverse species of the filamentous fungus Fusarium.</title>
        <authorList>
            <person name="Kim H.-S."/>
            <person name="Busman M."/>
            <person name="Brown D.W."/>
            <person name="Divon H."/>
            <person name="Uhlig S."/>
            <person name="Proctor R.H."/>
        </authorList>
    </citation>
    <scope>NUCLEOTIDE SEQUENCE [LARGE SCALE GENOMIC DNA]</scope>
    <source>
        <strain evidence="2 3">NRRL 20459</strain>
    </source>
</reference>
<gene>
    <name evidence="2" type="ORF">FALBO_17186</name>
</gene>
<feature type="compositionally biased region" description="Basic residues" evidence="1">
    <location>
        <begin position="1"/>
        <end position="10"/>
    </location>
</feature>
<feature type="compositionally biased region" description="Low complexity" evidence="1">
    <location>
        <begin position="145"/>
        <end position="156"/>
    </location>
</feature>
<evidence type="ECO:0000313" key="2">
    <source>
        <dbReference type="EMBL" id="KAF4445433.1"/>
    </source>
</evidence>
<evidence type="ECO:0000256" key="1">
    <source>
        <dbReference type="SAM" id="MobiDB-lite"/>
    </source>
</evidence>
<dbReference type="EMBL" id="JAADYS010003648">
    <property type="protein sequence ID" value="KAF4445433.1"/>
    <property type="molecule type" value="Genomic_DNA"/>
</dbReference>
<feature type="region of interest" description="Disordered" evidence="1">
    <location>
        <begin position="135"/>
        <end position="156"/>
    </location>
</feature>
<proteinExistence type="predicted"/>
<feature type="compositionally biased region" description="Polar residues" evidence="1">
    <location>
        <begin position="14"/>
        <end position="32"/>
    </location>
</feature>
<feature type="region of interest" description="Disordered" evidence="1">
    <location>
        <begin position="1"/>
        <end position="85"/>
    </location>
</feature>
<comment type="caution">
    <text evidence="2">The sequence shown here is derived from an EMBL/GenBank/DDBJ whole genome shotgun (WGS) entry which is preliminary data.</text>
</comment>
<feature type="compositionally biased region" description="Basic residues" evidence="1">
    <location>
        <begin position="68"/>
        <end position="79"/>
    </location>
</feature>
<dbReference type="OrthoDB" id="4825861at2759"/>